<dbReference type="EMBL" id="OB660026">
    <property type="protein sequence ID" value="CAD7222085.1"/>
    <property type="molecule type" value="Genomic_DNA"/>
</dbReference>
<dbReference type="GO" id="GO:0005741">
    <property type="term" value="C:mitochondrial outer membrane"/>
    <property type="evidence" value="ECO:0007669"/>
    <property type="project" value="UniProtKB-SubCell"/>
</dbReference>
<evidence type="ECO:0000256" key="3">
    <source>
        <dbReference type="ARBA" id="ARBA00022737"/>
    </source>
</evidence>
<keyword evidence="6" id="KW-0496">Mitochondrion</keyword>
<proteinExistence type="predicted"/>
<name>A0A7R8W4L3_9CRUS</name>
<keyword evidence="4" id="KW-1000">Mitochondrion outer membrane</keyword>
<evidence type="ECO:0000256" key="2">
    <source>
        <dbReference type="ARBA" id="ARBA00022692"/>
    </source>
</evidence>
<evidence type="ECO:0000256" key="6">
    <source>
        <dbReference type="ARBA" id="ARBA00023128"/>
    </source>
</evidence>
<sequence length="283" mass="30694">MSATYGYGTSAICPTPDATAGHLRRLDGFAIRLIRNRRIGHPADSHPADSQAADSPPDGLATGQIRNSLVPREMGYEPVPPYATHTLLGKPAIGLPGLLSYLGHVKKADGFLGLWRGLQPKLVLVAVQGISCQAGLNLFDWATGIPPPSSECTSEPGDPDEVDDYIQESTGVLVRKAATAVVRDCTGKAVAVVCSQPFHVITIRCMAQFIGRETKYKLIAGSPPHMPNFPDWSVAWTELSRHNQLERGSSMLKRYYKGSPNLGLSIVAEPRLDQFRDPKIKLM</sequence>
<reference evidence="8" key="1">
    <citation type="submission" date="2020-11" db="EMBL/GenBank/DDBJ databases">
        <authorList>
            <person name="Tran Van P."/>
        </authorList>
    </citation>
    <scope>NUCLEOTIDE SEQUENCE</scope>
</reference>
<dbReference type="AlphaFoldDB" id="A0A7R8W4L3"/>
<dbReference type="InterPro" id="IPR023395">
    <property type="entry name" value="MCP_dom_sf"/>
</dbReference>
<dbReference type="PANTHER" id="PTHR10780">
    <property type="entry name" value="MITOCHONDRIAL CARRIER HOMOLOG"/>
    <property type="match status" value="1"/>
</dbReference>
<keyword evidence="2" id="KW-0812">Transmembrane</keyword>
<evidence type="ECO:0000256" key="1">
    <source>
        <dbReference type="ARBA" id="ARBA00004374"/>
    </source>
</evidence>
<dbReference type="OrthoDB" id="10253709at2759"/>
<keyword evidence="7" id="KW-0472">Membrane</keyword>
<dbReference type="Gene3D" id="1.50.40.10">
    <property type="entry name" value="Mitochondrial carrier domain"/>
    <property type="match status" value="1"/>
</dbReference>
<organism evidence="8">
    <name type="scientific">Cyprideis torosa</name>
    <dbReference type="NCBI Taxonomy" id="163714"/>
    <lineage>
        <taxon>Eukaryota</taxon>
        <taxon>Metazoa</taxon>
        <taxon>Ecdysozoa</taxon>
        <taxon>Arthropoda</taxon>
        <taxon>Crustacea</taxon>
        <taxon>Oligostraca</taxon>
        <taxon>Ostracoda</taxon>
        <taxon>Podocopa</taxon>
        <taxon>Podocopida</taxon>
        <taxon>Cytherocopina</taxon>
        <taxon>Cytheroidea</taxon>
        <taxon>Cytherideidae</taxon>
        <taxon>Cyprideis</taxon>
    </lineage>
</organism>
<keyword evidence="5" id="KW-1133">Transmembrane helix</keyword>
<comment type="subcellular location">
    <subcellularLocation>
        <location evidence="1">Mitochondrion outer membrane</location>
        <topology evidence="1">Multi-pass membrane protein</topology>
    </subcellularLocation>
</comment>
<keyword evidence="3" id="KW-0677">Repeat</keyword>
<protein>
    <submittedName>
        <fullName evidence="8">Uncharacterized protein</fullName>
    </submittedName>
</protein>
<accession>A0A7R8W4L3</accession>
<gene>
    <name evidence="8" type="ORF">CTOB1V02_LOCUS102</name>
</gene>
<evidence type="ECO:0000256" key="7">
    <source>
        <dbReference type="ARBA" id="ARBA00023136"/>
    </source>
</evidence>
<dbReference type="SUPFAM" id="SSF103506">
    <property type="entry name" value="Mitochondrial carrier"/>
    <property type="match status" value="1"/>
</dbReference>
<evidence type="ECO:0000256" key="4">
    <source>
        <dbReference type="ARBA" id="ARBA00022787"/>
    </source>
</evidence>
<evidence type="ECO:0000313" key="8">
    <source>
        <dbReference type="EMBL" id="CAD7222085.1"/>
    </source>
</evidence>
<evidence type="ECO:0000256" key="5">
    <source>
        <dbReference type="ARBA" id="ARBA00022989"/>
    </source>
</evidence>
<dbReference type="PANTHER" id="PTHR10780:SF18">
    <property type="entry name" value="LD43650P"/>
    <property type="match status" value="1"/>
</dbReference>